<proteinExistence type="predicted"/>
<organism evidence="2 3">
    <name type="scientific">Brassica napus</name>
    <name type="common">Rape</name>
    <dbReference type="NCBI Taxonomy" id="3708"/>
    <lineage>
        <taxon>Eukaryota</taxon>
        <taxon>Viridiplantae</taxon>
        <taxon>Streptophyta</taxon>
        <taxon>Embryophyta</taxon>
        <taxon>Tracheophyta</taxon>
        <taxon>Spermatophyta</taxon>
        <taxon>Magnoliopsida</taxon>
        <taxon>eudicotyledons</taxon>
        <taxon>Gunneridae</taxon>
        <taxon>Pentapetalae</taxon>
        <taxon>rosids</taxon>
        <taxon>malvids</taxon>
        <taxon>Brassicales</taxon>
        <taxon>Brassicaceae</taxon>
        <taxon>Brassiceae</taxon>
        <taxon>Brassica</taxon>
    </lineage>
</organism>
<comment type="caution">
    <text evidence="2">The sequence shown here is derived from an EMBL/GenBank/DDBJ whole genome shotgun (WGS) entry which is preliminary data.</text>
</comment>
<gene>
    <name evidence="2" type="ORF">HID58_053750</name>
</gene>
<sequence>MSSQIAPAGATGSNPLVTQQSTRSLDACMKKVSATATTNPSDASSSFFQAPTWQLPQQSMRTHVGDEAPPPQGYTSKAYSLWPPGTSHGDGQLYKGYAHGYDDGYAAVVCHTPVYLHHQTTPQILITRYDNFPITQSKYLPWPSHIADLSCGREMANAFSELTDPVDQRTRLEEQGLGIDRLVMLLTNSAIPFFICFSKPSPHIYTSGSLKLENTPPQVSFSTTTVVEANDDHYVDGLLDEVREEDYECVFEEKQEEEQGQCHGEILKSSLRKKALDGRMERKQVQWVDVMGKELAEILKKTISDMMVIKAVLASFCDQSTFASRRLHDDSRYNMAVFCDAFRIAKRVIQCPSFICFSKPSPHIYTSGSQRLESTPPQVSFSTTTVVEANDDHYVDGLLNEVREEDCGTEEEEEEEEQGQCHGEILKSSLKKEALDERMEKKQVQWVDVMGKELAEIREFESSEEDDIRYDGDKSCIGDLVFQRPNICLDEGVAVSIALLSYASLSLLLTSTHQACCNWRTRLKWLLPLVREEDCGCGVEEKEEDCAFEEKQEEGKILKSSLKKEVSDSADGGTMEKKKVQWVDLMGKELAEIHEFKSSEEDDIRYDGNKSCLSLVLPGDKAMVKGEEASPVRLVALALESIYIEVVHIVESAVVFTSQSTFASLRLHDDSKYNLSAFRYGFRILKIIAFYYTCFFDQL</sequence>
<dbReference type="PANTHER" id="PTHR33401:SF25">
    <property type="entry name" value="NUCLEAR POLYADENYLATED RNA-BINDING PROTEIN"/>
    <property type="match status" value="1"/>
</dbReference>
<name>A0ABQ8AGV8_BRANA</name>
<dbReference type="PANTHER" id="PTHR33401">
    <property type="entry name" value="LIGHT-HARVESTING COMPLEX-LIKE PROTEIN OHP2, CHLOROPLASTIC"/>
    <property type="match status" value="1"/>
</dbReference>
<accession>A0ABQ8AGV8</accession>
<dbReference type="Gene3D" id="3.30.930.10">
    <property type="entry name" value="Bira Bifunctional Protein, Domain 2"/>
    <property type="match status" value="1"/>
</dbReference>
<evidence type="ECO:0000313" key="3">
    <source>
        <dbReference type="Proteomes" id="UP000824890"/>
    </source>
</evidence>
<evidence type="ECO:0000256" key="1">
    <source>
        <dbReference type="SAM" id="MobiDB-lite"/>
    </source>
</evidence>
<dbReference type="InterPro" id="IPR045864">
    <property type="entry name" value="aa-tRNA-synth_II/BPL/LPL"/>
</dbReference>
<protein>
    <submittedName>
        <fullName evidence="2">Uncharacterized protein</fullName>
    </submittedName>
</protein>
<keyword evidence="3" id="KW-1185">Reference proteome</keyword>
<evidence type="ECO:0000313" key="2">
    <source>
        <dbReference type="EMBL" id="KAH0891321.1"/>
    </source>
</evidence>
<dbReference type="EMBL" id="JAGKQM010000013">
    <property type="protein sequence ID" value="KAH0891321.1"/>
    <property type="molecule type" value="Genomic_DNA"/>
</dbReference>
<reference evidence="2 3" key="1">
    <citation type="submission" date="2021-05" db="EMBL/GenBank/DDBJ databases">
        <title>Genome Assembly of Synthetic Allotetraploid Brassica napus Reveals Homoeologous Exchanges between Subgenomes.</title>
        <authorList>
            <person name="Davis J.T."/>
        </authorList>
    </citation>
    <scope>NUCLEOTIDE SEQUENCE [LARGE SCALE GENOMIC DNA]</scope>
    <source>
        <strain evidence="3">cv. Da-Ae</strain>
        <tissue evidence="2">Seedling</tissue>
    </source>
</reference>
<dbReference type="SUPFAM" id="SSF55681">
    <property type="entry name" value="Class II aaRS and biotin synthetases"/>
    <property type="match status" value="1"/>
</dbReference>
<feature type="region of interest" description="Disordered" evidence="1">
    <location>
        <begin position="1"/>
        <end position="22"/>
    </location>
</feature>
<dbReference type="Proteomes" id="UP000824890">
    <property type="component" value="Unassembled WGS sequence"/>
</dbReference>